<dbReference type="InterPro" id="IPR004843">
    <property type="entry name" value="Calcineurin-like_PHP"/>
</dbReference>
<evidence type="ECO:0000256" key="1">
    <source>
        <dbReference type="ARBA" id="ARBA00022801"/>
    </source>
</evidence>
<evidence type="ECO:0000256" key="2">
    <source>
        <dbReference type="SAM" id="Coils"/>
    </source>
</evidence>
<evidence type="ECO:0000313" key="5">
    <source>
        <dbReference type="Proteomes" id="UP000240509"/>
    </source>
</evidence>
<dbReference type="Gene3D" id="3.60.21.10">
    <property type="match status" value="1"/>
</dbReference>
<evidence type="ECO:0000313" key="4">
    <source>
        <dbReference type="EMBL" id="PTL38957.1"/>
    </source>
</evidence>
<feature type="coiled-coil region" evidence="2">
    <location>
        <begin position="332"/>
        <end position="395"/>
    </location>
</feature>
<reference evidence="4 5" key="1">
    <citation type="submission" date="2018-03" db="EMBL/GenBank/DDBJ databases">
        <title>Alkalicoccus saliphilus sp. nov., isolated from a mineral pool.</title>
        <authorList>
            <person name="Zhao B."/>
        </authorList>
    </citation>
    <scope>NUCLEOTIDE SEQUENCE [LARGE SCALE GENOMIC DNA]</scope>
    <source>
        <strain evidence="4 5">6AG</strain>
    </source>
</reference>
<organism evidence="4 5">
    <name type="scientific">Alkalicoccus saliphilus</name>
    <dbReference type="NCBI Taxonomy" id="200989"/>
    <lineage>
        <taxon>Bacteria</taxon>
        <taxon>Bacillati</taxon>
        <taxon>Bacillota</taxon>
        <taxon>Bacilli</taxon>
        <taxon>Bacillales</taxon>
        <taxon>Bacillaceae</taxon>
        <taxon>Alkalicoccus</taxon>
    </lineage>
</organism>
<dbReference type="InterPro" id="IPR029052">
    <property type="entry name" value="Metallo-depent_PP-like"/>
</dbReference>
<keyword evidence="2" id="KW-0175">Coiled coil</keyword>
<dbReference type="Proteomes" id="UP000240509">
    <property type="component" value="Unassembled WGS sequence"/>
</dbReference>
<dbReference type="AlphaFoldDB" id="A0A2T4U6D1"/>
<dbReference type="InterPro" id="IPR050535">
    <property type="entry name" value="DNA_Repair-Maintenance_Comp"/>
</dbReference>
<gene>
    <name evidence="4" type="ORF">C6Y45_08220</name>
</gene>
<comment type="caution">
    <text evidence="4">The sequence shown here is derived from an EMBL/GenBank/DDBJ whole genome shotgun (WGS) entry which is preliminary data.</text>
</comment>
<feature type="domain" description="Calcineurin-like phosphoesterase" evidence="3">
    <location>
        <begin position="4"/>
        <end position="197"/>
    </location>
</feature>
<keyword evidence="5" id="KW-1185">Reference proteome</keyword>
<dbReference type="SUPFAM" id="SSF56300">
    <property type="entry name" value="Metallo-dependent phosphatases"/>
    <property type="match status" value="1"/>
</dbReference>
<dbReference type="InterPro" id="IPR041796">
    <property type="entry name" value="Mre11_N"/>
</dbReference>
<dbReference type="EMBL" id="PZJJ01000011">
    <property type="protein sequence ID" value="PTL38957.1"/>
    <property type="molecule type" value="Genomic_DNA"/>
</dbReference>
<name>A0A2T4U6D1_9BACI</name>
<proteinExistence type="predicted"/>
<dbReference type="Pfam" id="PF00149">
    <property type="entry name" value="Metallophos"/>
    <property type="match status" value="1"/>
</dbReference>
<dbReference type="InterPro" id="IPR014576">
    <property type="entry name" value="Pesterase_YhaO"/>
</dbReference>
<dbReference type="OrthoDB" id="9773856at2"/>
<keyword evidence="1" id="KW-0378">Hydrolase</keyword>
<dbReference type="PANTHER" id="PTHR30337">
    <property type="entry name" value="COMPONENT OF ATP-DEPENDENT DSDNA EXONUCLEASE"/>
    <property type="match status" value="1"/>
</dbReference>
<protein>
    <recommendedName>
        <fullName evidence="3">Calcineurin-like phosphoesterase domain-containing protein</fullName>
    </recommendedName>
</protein>
<dbReference type="GO" id="GO:0016787">
    <property type="term" value="F:hydrolase activity"/>
    <property type="evidence" value="ECO:0007669"/>
    <property type="project" value="UniProtKB-KW"/>
</dbReference>
<dbReference type="PIRSF" id="PIRSF033091">
    <property type="entry name" value="Pesterase_YhaO"/>
    <property type="match status" value="1"/>
</dbReference>
<evidence type="ECO:0000259" key="3">
    <source>
        <dbReference type="Pfam" id="PF00149"/>
    </source>
</evidence>
<accession>A0A2T4U6D1</accession>
<dbReference type="PANTHER" id="PTHR30337:SF7">
    <property type="entry name" value="PHOSPHOESTERASE"/>
    <property type="match status" value="1"/>
</dbReference>
<dbReference type="RefSeq" id="WP_107584758.1">
    <property type="nucleotide sequence ID" value="NZ_PZJJ01000011.1"/>
</dbReference>
<sequence>MAVFIHCADLHLDRGIQAPDNISRELENKLARAAYAAFSTICSEAVNRSVDFMIISGDLYHHEERSIHAQWFFKKQMEKLEKAGIHVYAVHGNHDPFTNEEAVQLPENVHIFPPEGDVIIHELAEEKVFLYGFSYPEKAYTASPIPMFNKRNEEGLHIAILHGQESSQETHEPYAPFTVQELKNTGMDYWALGHIHEHQVLSRNPAIVYPGCIQGGHRKETGEKGACLVTMSREETDLDFIQSSKVIWTRAEVPIERAETFNDLILQAGRLLPVTETAVFCSMEFQGRGNLHYWMHRNKKELHGLLREEFDQDELIVESMKLKTKQPLVESHSELAEDIQKITAELKEDSSELTEYLRSLLEHPSIRRHLNGFQKEELEDILNQAETNLLLAVQEEENR</sequence>
<dbReference type="CDD" id="cd00840">
    <property type="entry name" value="MPP_Mre11_N"/>
    <property type="match status" value="1"/>
</dbReference>